<dbReference type="EMBL" id="MU004183">
    <property type="protein sequence ID" value="KAF2499918.1"/>
    <property type="molecule type" value="Genomic_DNA"/>
</dbReference>
<keyword evidence="1" id="KW-0479">Metal-binding</keyword>
<evidence type="ECO:0000256" key="3">
    <source>
        <dbReference type="ARBA" id="ARBA00022833"/>
    </source>
</evidence>
<keyword evidence="2 4" id="KW-0863">Zinc-finger</keyword>
<dbReference type="GO" id="GO:0008270">
    <property type="term" value="F:zinc ion binding"/>
    <property type="evidence" value="ECO:0007669"/>
    <property type="project" value="UniProtKB-KW"/>
</dbReference>
<keyword evidence="3" id="KW-0862">Zinc</keyword>
<dbReference type="SUPFAM" id="SSF144232">
    <property type="entry name" value="HIT/MYND zinc finger-like"/>
    <property type="match status" value="2"/>
</dbReference>
<dbReference type="PROSITE" id="PS01360">
    <property type="entry name" value="ZF_MYND_1"/>
    <property type="match status" value="1"/>
</dbReference>
<keyword evidence="7" id="KW-1185">Reference proteome</keyword>
<dbReference type="AlphaFoldDB" id="A0A6A6R5A1"/>
<organism evidence="6 7">
    <name type="scientific">Lophium mytilinum</name>
    <dbReference type="NCBI Taxonomy" id="390894"/>
    <lineage>
        <taxon>Eukaryota</taxon>
        <taxon>Fungi</taxon>
        <taxon>Dikarya</taxon>
        <taxon>Ascomycota</taxon>
        <taxon>Pezizomycotina</taxon>
        <taxon>Dothideomycetes</taxon>
        <taxon>Pleosporomycetidae</taxon>
        <taxon>Mytilinidiales</taxon>
        <taxon>Mytilinidiaceae</taxon>
        <taxon>Lophium</taxon>
    </lineage>
</organism>
<evidence type="ECO:0000313" key="7">
    <source>
        <dbReference type="Proteomes" id="UP000799750"/>
    </source>
</evidence>
<protein>
    <recommendedName>
        <fullName evidence="5">MYND-type domain-containing protein</fullName>
    </recommendedName>
</protein>
<name>A0A6A6R5A1_9PEZI</name>
<accession>A0A6A6R5A1</accession>
<dbReference type="Proteomes" id="UP000799750">
    <property type="component" value="Unassembled WGS sequence"/>
</dbReference>
<feature type="domain" description="MYND-type" evidence="5">
    <location>
        <begin position="352"/>
        <end position="389"/>
    </location>
</feature>
<evidence type="ECO:0000256" key="4">
    <source>
        <dbReference type="PROSITE-ProRule" id="PRU00134"/>
    </source>
</evidence>
<dbReference type="PROSITE" id="PS50865">
    <property type="entry name" value="ZF_MYND_2"/>
    <property type="match status" value="2"/>
</dbReference>
<feature type="domain" description="MYND-type" evidence="5">
    <location>
        <begin position="306"/>
        <end position="348"/>
    </location>
</feature>
<dbReference type="OrthoDB" id="432970at2759"/>
<dbReference type="Pfam" id="PF01753">
    <property type="entry name" value="zf-MYND"/>
    <property type="match status" value="1"/>
</dbReference>
<evidence type="ECO:0000259" key="5">
    <source>
        <dbReference type="PROSITE" id="PS50865"/>
    </source>
</evidence>
<evidence type="ECO:0000256" key="1">
    <source>
        <dbReference type="ARBA" id="ARBA00022723"/>
    </source>
</evidence>
<dbReference type="InterPro" id="IPR002893">
    <property type="entry name" value="Znf_MYND"/>
</dbReference>
<evidence type="ECO:0000313" key="6">
    <source>
        <dbReference type="EMBL" id="KAF2499918.1"/>
    </source>
</evidence>
<evidence type="ECO:0000256" key="2">
    <source>
        <dbReference type="ARBA" id="ARBA00022771"/>
    </source>
</evidence>
<dbReference type="Gene3D" id="6.10.140.2220">
    <property type="match status" value="2"/>
</dbReference>
<proteinExistence type="predicted"/>
<reference evidence="6" key="1">
    <citation type="journal article" date="2020" name="Stud. Mycol.">
        <title>101 Dothideomycetes genomes: a test case for predicting lifestyles and emergence of pathogens.</title>
        <authorList>
            <person name="Haridas S."/>
            <person name="Albert R."/>
            <person name="Binder M."/>
            <person name="Bloem J."/>
            <person name="Labutti K."/>
            <person name="Salamov A."/>
            <person name="Andreopoulos B."/>
            <person name="Baker S."/>
            <person name="Barry K."/>
            <person name="Bills G."/>
            <person name="Bluhm B."/>
            <person name="Cannon C."/>
            <person name="Castanera R."/>
            <person name="Culley D."/>
            <person name="Daum C."/>
            <person name="Ezra D."/>
            <person name="Gonzalez J."/>
            <person name="Henrissat B."/>
            <person name="Kuo A."/>
            <person name="Liang C."/>
            <person name="Lipzen A."/>
            <person name="Lutzoni F."/>
            <person name="Magnuson J."/>
            <person name="Mondo S."/>
            <person name="Nolan M."/>
            <person name="Ohm R."/>
            <person name="Pangilinan J."/>
            <person name="Park H.-J."/>
            <person name="Ramirez L."/>
            <person name="Alfaro M."/>
            <person name="Sun H."/>
            <person name="Tritt A."/>
            <person name="Yoshinaga Y."/>
            <person name="Zwiers L.-H."/>
            <person name="Turgeon B."/>
            <person name="Goodwin S."/>
            <person name="Spatafora J."/>
            <person name="Crous P."/>
            <person name="Grigoriev I."/>
        </authorList>
    </citation>
    <scope>NUCLEOTIDE SEQUENCE</scope>
    <source>
        <strain evidence="6">CBS 269.34</strain>
    </source>
</reference>
<sequence length="399" mass="45334">MRNLLAIYYKYKIFLHCAEARRVLDQLPKEEQLAATSILTDAQNPSHPQHGAWQEFVQAGYWDALREESLLIKLDVSKDDPGFRALFDKAVAAGHVSESDVEAFCKRVNDNPNASLKLRIDKNTGEVWYNQKIDIYATDTAVKFFNKHKNEEAEKQFNSLAPEDQRLFTQLSIDRNKNKEDPKHQAFGEEFLADPRIAAWCTQRIANTVGMPITDLGTGKLVIGYPSNDADENASKSWEPQKELAEETCRSINANPNATFKIELVGDKVEFHHKSWDPVTNPGPKRKELHEAPPGWQPKTYEPRRCPTCHRTRLDAHCDFLECTGCFNEEYCSVNCAMVDWSRHKGDCRKRCGGCGKAGEVQSCAACVVTKYCSRDCQKADWKRHRAECNRMKNGGSQT</sequence>
<gene>
    <name evidence="6" type="ORF">BU16DRAFT_534561</name>
</gene>